<feature type="compositionally biased region" description="Low complexity" evidence="3">
    <location>
        <begin position="948"/>
        <end position="957"/>
    </location>
</feature>
<dbReference type="InterPro" id="IPR015943">
    <property type="entry name" value="WD40/YVTN_repeat-like_dom_sf"/>
</dbReference>
<dbReference type="KEGG" id="phet:94288228"/>
<dbReference type="PANTHER" id="PTHR44324">
    <property type="entry name" value="WD40 REPEAT DOMAIN 95"/>
    <property type="match status" value="1"/>
</dbReference>
<dbReference type="PANTHER" id="PTHR44324:SF5">
    <property type="entry name" value="EF-HAND DOMAIN-CONTAINING PROTEIN"/>
    <property type="match status" value="1"/>
</dbReference>
<protein>
    <recommendedName>
        <fullName evidence="6">Guanine nucleotide-binding protein subunit beta-like protein</fullName>
    </recommendedName>
</protein>
<feature type="compositionally biased region" description="Low complexity" evidence="3">
    <location>
        <begin position="1659"/>
        <end position="1674"/>
    </location>
</feature>
<feature type="region of interest" description="Disordered" evidence="3">
    <location>
        <begin position="1821"/>
        <end position="1842"/>
    </location>
</feature>
<feature type="compositionally biased region" description="Polar residues" evidence="3">
    <location>
        <begin position="1727"/>
        <end position="1737"/>
    </location>
</feature>
<dbReference type="PROSITE" id="PS50082">
    <property type="entry name" value="WD_REPEATS_2"/>
    <property type="match status" value="1"/>
</dbReference>
<evidence type="ECO:0000313" key="4">
    <source>
        <dbReference type="EMBL" id="KAG5495056.1"/>
    </source>
</evidence>
<evidence type="ECO:0000256" key="1">
    <source>
        <dbReference type="ARBA" id="ARBA00022737"/>
    </source>
</evidence>
<comment type="caution">
    <text evidence="4">The sequence shown here is derived from an EMBL/GenBank/DDBJ whole genome shotgun (WGS) entry which is preliminary data.</text>
</comment>
<reference evidence="4 5" key="1">
    <citation type="submission" date="2021-02" db="EMBL/GenBank/DDBJ databases">
        <title>Porcisia hertigi Genome sequencing and assembly.</title>
        <authorList>
            <person name="Almutairi H."/>
            <person name="Gatherer D."/>
        </authorList>
    </citation>
    <scope>NUCLEOTIDE SEQUENCE [LARGE SCALE GENOMIC DNA]</scope>
    <source>
        <strain evidence="4 5">C119</strain>
    </source>
</reference>
<evidence type="ECO:0000256" key="3">
    <source>
        <dbReference type="SAM" id="MobiDB-lite"/>
    </source>
</evidence>
<dbReference type="RefSeq" id="XP_067754308.1">
    <property type="nucleotide sequence ID" value="XM_067898151.1"/>
</dbReference>
<feature type="region of interest" description="Disordered" evidence="3">
    <location>
        <begin position="1562"/>
        <end position="1623"/>
    </location>
</feature>
<feature type="region of interest" description="Disordered" evidence="3">
    <location>
        <begin position="96"/>
        <end position="131"/>
    </location>
</feature>
<dbReference type="InterPro" id="IPR001680">
    <property type="entry name" value="WD40_rpt"/>
</dbReference>
<feature type="region of interest" description="Disordered" evidence="3">
    <location>
        <begin position="1727"/>
        <end position="1778"/>
    </location>
</feature>
<feature type="compositionally biased region" description="Polar residues" evidence="3">
    <location>
        <begin position="2044"/>
        <end position="2054"/>
    </location>
</feature>
<evidence type="ECO:0008006" key="6">
    <source>
        <dbReference type="Google" id="ProtNLM"/>
    </source>
</evidence>
<gene>
    <name evidence="4" type="ORF">JKF63_02109</name>
</gene>
<accession>A0A836ID59</accession>
<dbReference type="OrthoDB" id="75172at2759"/>
<feature type="region of interest" description="Disordered" evidence="3">
    <location>
        <begin position="457"/>
        <end position="493"/>
    </location>
</feature>
<feature type="compositionally biased region" description="Low complexity" evidence="3">
    <location>
        <begin position="470"/>
        <end position="480"/>
    </location>
</feature>
<feature type="region of interest" description="Disordered" evidence="3">
    <location>
        <begin position="1485"/>
        <end position="1507"/>
    </location>
</feature>
<feature type="repeat" description="WD" evidence="2">
    <location>
        <begin position="333"/>
        <end position="365"/>
    </location>
</feature>
<feature type="region of interest" description="Disordered" evidence="3">
    <location>
        <begin position="1"/>
        <end position="54"/>
    </location>
</feature>
<keyword evidence="1" id="KW-0677">Repeat</keyword>
<feature type="compositionally biased region" description="Low complexity" evidence="3">
    <location>
        <begin position="42"/>
        <end position="54"/>
    </location>
</feature>
<feature type="compositionally biased region" description="Polar residues" evidence="3">
    <location>
        <begin position="529"/>
        <end position="551"/>
    </location>
</feature>
<evidence type="ECO:0000256" key="2">
    <source>
        <dbReference type="PROSITE-ProRule" id="PRU00221"/>
    </source>
</evidence>
<dbReference type="EMBL" id="JAFJZO010000033">
    <property type="protein sequence ID" value="KAG5495056.1"/>
    <property type="molecule type" value="Genomic_DNA"/>
</dbReference>
<dbReference type="InterPro" id="IPR051242">
    <property type="entry name" value="WD-EF-hand_domain"/>
</dbReference>
<feature type="region of interest" description="Disordered" evidence="3">
    <location>
        <begin position="1659"/>
        <end position="1714"/>
    </location>
</feature>
<keyword evidence="5" id="KW-1185">Reference proteome</keyword>
<feature type="region of interest" description="Disordered" evidence="3">
    <location>
        <begin position="2033"/>
        <end position="2054"/>
    </location>
</feature>
<name>A0A836ID59_9TRYP</name>
<feature type="compositionally biased region" description="Low complexity" evidence="3">
    <location>
        <begin position="1562"/>
        <end position="1577"/>
    </location>
</feature>
<sequence>MRPARARGKQLPSVHNGNCTSRSKDASSDQWTGDNAGPMTVSLSSPSLTSASQSPSALAPLTVMTPPTSALSTNTAHYSATCAENAHEWILAVKQLSPPSSNAPPPKAEDAVKEKRSHSGRSASILSGSNGQRSFTTVVARTPLEERIGVPELKMIMRAFEVPPDKRSVLHHKELSSESVDGGTTDPSVAPLTPVAYSLDELHPIAGGTLQSPHSAIPSGHQASGEVTGAHSPAAGRRQRRCAGPASSPFGAMPTLRKLSREEFIRAIQSAVPSATLLEIETLLAKTASEAQDAVSWSELTAFLVARTQQKADLSLENQRFVLGNPPHGMRFDDQHSSLITCVALEPMRHLIVTGCSEGTVRAWSTGNDLAYRGLLLKVNKWIVGLHWGCRQRVLYVVTMDRWVYILDGTTYGVLRVYHGRSITESSASVKYANETIGTVHVGGIALRRGKGSPACGTGGVHFTQMDPGSSSSSKASPSAHRPTSGVVSRETREERIQRLLFAAMKVHHTGCPTSKDASSTERSLRAGSGQTDVTQATMDVNASQESSSSKPKTHLPPTHTLGKFYSLSTAGAADALHQDNTPLTGIGRGPYVHQRLEEGVLTALVDPVTATAFHESAFQEDVLLLGTNAGDVFLFELARNHHLHEKQVLLTRHVFRQLHRGRVTKLDLLVSLQALVSSGADGHVHVTSLVMGQRLRSFYADDLPEQHASVTDFSLHPQLKMLLTVGPERRALVWEWTQPSPIAILNPANSPCCCGAFMGDRVLTMSQDGILHVYDCKVFSLQQELPLATAGSLDRFGGTVSATRPAISRMVVCEERQRVLCFGNFPLSLCGKWQVTSSFPERYIGPHAQIFTTLFSRAFGQVVTVGTDGIAMTWTPQTGTNEFSFPFSNFSNTTASSAPLRPTAVAMDGLQRRLLTGFAGGIMVVWCILNGRVERVLTASAERDLSLHSSSRAASRGTAKRAVKTPSNRSTHVAPASGEPLSATAAATPSPGRVVTAVGSFLRHRTTSYMFALGTHLYVDLATESAGVPLQSSSSQSGEYSTTPKSSWTVPTAFGDITQLVQIDSHFVACATASGAVLLYNVFFDRQEGAPLWVRESLLSPTWGTSGALSPAPTAFAFSDSSNIGGTSALPCRNSAVSPASAHGQGFASGGAADAPDAVPATATSGTVVSRVKRMVTLSVVHPRLLVVGQDDGTVSLWHTLRRVCLGAVNLTTAPGVHSAEDGGDSIVVMDIEETEGQLLVFGDGAGNVHVCCVEWKVLTDSHEQPIALAMPNLALYLQTPALLKETLSATETSAAGSSEDNLAAERSLPVLQQLGRVHTFASGLTLCDVRFVHTDTKASRARAAAPPPQMKTDIENDDAAPEGGIGDSAANVFLGASKDADSTRLLIVCTGVDYYVRVFTLAGVPIGEFGMDEWDTARPSTFRFMGEPTVPPAVPLPCSLPGNIRWQQEEFDTIKKSRCYHDYLADLNAVQHAPHAMHFSRSREHAYGGSAPPSSTPSQRRAAGGAVSFDSFDNSLLRAVSKFASAVRPSPAPDAFHSVDQAANVAAVDKVPLHRQTHVAASVGSGEASARSARALISEHPSRSSLLDPAPDPTSSAKHSLTPHLRRRMRNRGEADRNFGGLLKHSYTRQLRHRYLQGPVLLVPSSPHKQAALPDLNTLLSPSSTSSSASDTVPAKRRPVPQPAKDEGHGATSQHGALEPFPGPLQSVMESHNSSADVLCMLRDTPSTHTRSSPMSVCALSDAGGGIMRRRPSTASTYAPHSVGESPRNLTSQLGDSAAVASVESAVPQISPVTTMEVFPDRQALRGLSKTKRSSLLPAMQAGEPSTSSNPRNPPLPSAISASLPIVSATAHGGSRAASSSLAPARALPRNVLIKADLPFSTATIQTRSGTATGRQITRPIVSYMYSERARLLENTQTAAAREQLATLATVPPTAQVFTGSTGTSSLVAASPHSALMSKGATGKSSPSPSNSSLQALDVYDRVGSVPEKRGFRLAAPTSAAQVRTQSVRGFLAEVTSRMYVAPMEEVSKPSAGVSRWRCATATPSTSPRGSN</sequence>
<feature type="region of interest" description="Disordered" evidence="3">
    <location>
        <begin position="1340"/>
        <end position="1364"/>
    </location>
</feature>
<feature type="region of interest" description="Disordered" evidence="3">
    <location>
        <begin position="208"/>
        <end position="249"/>
    </location>
</feature>
<dbReference type="Pfam" id="PF00400">
    <property type="entry name" value="WD40"/>
    <property type="match status" value="1"/>
</dbReference>
<evidence type="ECO:0000313" key="5">
    <source>
        <dbReference type="Proteomes" id="UP000674318"/>
    </source>
</evidence>
<feature type="compositionally biased region" description="Polar residues" evidence="3">
    <location>
        <begin position="120"/>
        <end position="131"/>
    </location>
</feature>
<feature type="region of interest" description="Disordered" evidence="3">
    <location>
        <begin position="948"/>
        <end position="990"/>
    </location>
</feature>
<dbReference type="Proteomes" id="UP000674318">
    <property type="component" value="Unassembled WGS sequence"/>
</dbReference>
<organism evidence="4 5">
    <name type="scientific">Porcisia hertigi</name>
    <dbReference type="NCBI Taxonomy" id="2761500"/>
    <lineage>
        <taxon>Eukaryota</taxon>
        <taxon>Discoba</taxon>
        <taxon>Euglenozoa</taxon>
        <taxon>Kinetoplastea</taxon>
        <taxon>Metakinetoplastina</taxon>
        <taxon>Trypanosomatida</taxon>
        <taxon>Trypanosomatidae</taxon>
        <taxon>Leishmaniinae</taxon>
        <taxon>Porcisia</taxon>
    </lineage>
</organism>
<dbReference type="SUPFAM" id="SSF50978">
    <property type="entry name" value="WD40 repeat-like"/>
    <property type="match status" value="2"/>
</dbReference>
<dbReference type="SMART" id="SM00320">
    <property type="entry name" value="WD40"/>
    <property type="match status" value="7"/>
</dbReference>
<proteinExistence type="predicted"/>
<dbReference type="InterPro" id="IPR036322">
    <property type="entry name" value="WD40_repeat_dom_sf"/>
</dbReference>
<dbReference type="Gene3D" id="2.130.10.10">
    <property type="entry name" value="YVTN repeat-like/Quinoprotein amine dehydrogenase"/>
    <property type="match status" value="2"/>
</dbReference>
<keyword evidence="2" id="KW-0853">WD repeat</keyword>
<feature type="region of interest" description="Disordered" evidence="3">
    <location>
        <begin position="511"/>
        <end position="558"/>
    </location>
</feature>
<dbReference type="GeneID" id="94288228"/>